<keyword evidence="3" id="KW-1185">Reference proteome</keyword>
<dbReference type="Pfam" id="PF13482">
    <property type="entry name" value="RNase_H_2"/>
    <property type="match status" value="1"/>
</dbReference>
<dbReference type="KEGG" id="tav:G4V39_07015"/>
<dbReference type="InterPro" id="IPR012337">
    <property type="entry name" value="RNaseH-like_sf"/>
</dbReference>
<dbReference type="GO" id="GO:0003676">
    <property type="term" value="F:nucleic acid binding"/>
    <property type="evidence" value="ECO:0007669"/>
    <property type="project" value="InterPro"/>
</dbReference>
<dbReference type="Gene3D" id="3.30.420.10">
    <property type="entry name" value="Ribonuclease H-like superfamily/Ribonuclease H"/>
    <property type="match status" value="1"/>
</dbReference>
<dbReference type="EMBL" id="CP048877">
    <property type="protein sequence ID" value="QIJ72030.1"/>
    <property type="molecule type" value="Genomic_DNA"/>
</dbReference>
<dbReference type="InterPro" id="IPR036397">
    <property type="entry name" value="RNaseH_sf"/>
</dbReference>
<gene>
    <name evidence="2" type="ORF">G4V39_07015</name>
</gene>
<evidence type="ECO:0000313" key="3">
    <source>
        <dbReference type="Proteomes" id="UP000502179"/>
    </source>
</evidence>
<dbReference type="Proteomes" id="UP000502179">
    <property type="component" value="Chromosome"/>
</dbReference>
<reference evidence="2 3" key="1">
    <citation type="submission" date="2020-02" db="EMBL/GenBank/DDBJ databases">
        <title>Genome analysis of Thermosulfuriphilus ammonigenes ST65T, an anaerobic thermophilic chemolithoautotrophic bacterium isolated from a deep-sea hydrothermal vent.</title>
        <authorList>
            <person name="Slobodkina G."/>
            <person name="Allioux M."/>
            <person name="Merkel A."/>
            <person name="Alain K."/>
            <person name="Jebbar M."/>
            <person name="Slobodkin A."/>
        </authorList>
    </citation>
    <scope>NUCLEOTIDE SEQUENCE [LARGE SCALE GENOMIC DNA]</scope>
    <source>
        <strain evidence="2 3">ST65</strain>
    </source>
</reference>
<dbReference type="InterPro" id="IPR038720">
    <property type="entry name" value="YprB_RNase_H-like_dom"/>
</dbReference>
<sequence>MLYRSFIHLPRVGEARERALWEQGVLSWAHLLAARRLRGFSPEELSLFRRILLRCLDRFHDPHFWIRCLPRRHLWRLMPHFSGTTVYLDIETTGLSFKESHITVVGLYDGQKYQAFVRGQNLEEVPKILPRYQQIITFGGSRFDLPFLKVCFPEIRLPPLHHDLYYLFRRLGLRGGLKRIEVELGLVRPQEIARLDGLAAVRLWFRARLGDQKALETLLAYNQADVINLVTLAQIAWQRLWDQLDTPWGQP</sequence>
<accession>A0A6G7PWN7</accession>
<dbReference type="RefSeq" id="WP_166032247.1">
    <property type="nucleotide sequence ID" value="NZ_CP048877.1"/>
</dbReference>
<evidence type="ECO:0000259" key="1">
    <source>
        <dbReference type="Pfam" id="PF13482"/>
    </source>
</evidence>
<dbReference type="PANTHER" id="PTHR38462:SF1">
    <property type="entry name" value="YPRB RIBONUCLEASE H-LIKE DOMAIN-CONTAINING PROTEIN"/>
    <property type="match status" value="1"/>
</dbReference>
<evidence type="ECO:0000313" key="2">
    <source>
        <dbReference type="EMBL" id="QIJ72030.1"/>
    </source>
</evidence>
<name>A0A6G7PWN7_9BACT</name>
<protein>
    <submittedName>
        <fullName evidence="2">Ribonuclease H-like domain-containing protein</fullName>
    </submittedName>
</protein>
<organism evidence="2 3">
    <name type="scientific">Thermosulfuriphilus ammonigenes</name>
    <dbReference type="NCBI Taxonomy" id="1936021"/>
    <lineage>
        <taxon>Bacteria</taxon>
        <taxon>Pseudomonadati</taxon>
        <taxon>Thermodesulfobacteriota</taxon>
        <taxon>Thermodesulfobacteria</taxon>
        <taxon>Thermodesulfobacteriales</taxon>
        <taxon>Thermodesulfobacteriaceae</taxon>
        <taxon>Thermosulfuriphilus</taxon>
    </lineage>
</organism>
<proteinExistence type="predicted"/>
<dbReference type="SUPFAM" id="SSF53098">
    <property type="entry name" value="Ribonuclease H-like"/>
    <property type="match status" value="1"/>
</dbReference>
<feature type="domain" description="YprB ribonuclease H-like" evidence="1">
    <location>
        <begin position="86"/>
        <end position="235"/>
    </location>
</feature>
<dbReference type="AlphaFoldDB" id="A0A6G7PWN7"/>
<dbReference type="PANTHER" id="PTHR38462">
    <property type="entry name" value="EXONUCLEASE-LIKE PROTEIN"/>
    <property type="match status" value="1"/>
</dbReference>